<organism evidence="7 8">
    <name type="scientific">Podarcis muralis</name>
    <name type="common">Wall lizard</name>
    <name type="synonym">Lacerta muralis</name>
    <dbReference type="NCBI Taxonomy" id="64176"/>
    <lineage>
        <taxon>Eukaryota</taxon>
        <taxon>Metazoa</taxon>
        <taxon>Chordata</taxon>
        <taxon>Craniata</taxon>
        <taxon>Vertebrata</taxon>
        <taxon>Euteleostomi</taxon>
        <taxon>Lepidosauria</taxon>
        <taxon>Squamata</taxon>
        <taxon>Bifurcata</taxon>
        <taxon>Unidentata</taxon>
        <taxon>Episquamata</taxon>
        <taxon>Laterata</taxon>
        <taxon>Lacertibaenia</taxon>
        <taxon>Lacertidae</taxon>
        <taxon>Podarcis</taxon>
    </lineage>
</organism>
<feature type="transmembrane region" description="Helical" evidence="6">
    <location>
        <begin position="140"/>
        <end position="162"/>
    </location>
</feature>
<reference evidence="7" key="2">
    <citation type="submission" date="2025-08" db="UniProtKB">
        <authorList>
            <consortium name="Ensembl"/>
        </authorList>
    </citation>
    <scope>IDENTIFICATION</scope>
</reference>
<reference evidence="7 8" key="1">
    <citation type="journal article" date="2019" name="Proc. Natl. Acad. Sci. U.S.A.">
        <title>Regulatory changes in pterin and carotenoid genes underlie balanced color polymorphisms in the wall lizard.</title>
        <authorList>
            <person name="Andrade P."/>
            <person name="Pinho C."/>
            <person name="Perez I de Lanuza G."/>
            <person name="Afonso S."/>
            <person name="Brejcha J."/>
            <person name="Rubin C.J."/>
            <person name="Wallerman O."/>
            <person name="Pereira P."/>
            <person name="Sabatino S.J."/>
            <person name="Bellati A."/>
            <person name="Pellitteri-Rosa D."/>
            <person name="Bosakova Z."/>
            <person name="Bunikis I."/>
            <person name="Carretero M.A."/>
            <person name="Feiner N."/>
            <person name="Marsik P."/>
            <person name="Pauperio F."/>
            <person name="Salvi D."/>
            <person name="Soler L."/>
            <person name="While G.M."/>
            <person name="Uller T."/>
            <person name="Font E."/>
            <person name="Andersson L."/>
            <person name="Carneiro M."/>
        </authorList>
    </citation>
    <scope>NUCLEOTIDE SEQUENCE</scope>
</reference>
<evidence type="ECO:0000256" key="3">
    <source>
        <dbReference type="ARBA" id="ARBA00022692"/>
    </source>
</evidence>
<dbReference type="GO" id="GO:0030165">
    <property type="term" value="F:PDZ domain binding"/>
    <property type="evidence" value="ECO:0007669"/>
    <property type="project" value="TreeGrafter"/>
</dbReference>
<evidence type="ECO:0000256" key="6">
    <source>
        <dbReference type="SAM" id="Phobius"/>
    </source>
</evidence>
<sequence>MLGVGQLCRSAALLDQSPSNPAEVSQIRKEAYTDSFEKPTLATTFSVLKVFWGRQEQGDFFEKRFFSGWKPCLIPSIMSDQEMDDYDMDSLSDTSRMIKGLPPYNMDDQLLPMERRSTCGCWAWTCLVAAMNSLAFLLNFLLMAAIFAIVLLPTIVVVYFGFQCHSRVFHSTASYCKTILDDNSSSALIILGFVIMSPLIVVAMAIYCGLVRRLRLFLCFQPWARATYKGVKWRWYEDGGLCGCAKEWSSQVKAWV</sequence>
<proteinExistence type="inferred from homology"/>
<evidence type="ECO:0000313" key="8">
    <source>
        <dbReference type="Proteomes" id="UP000472272"/>
    </source>
</evidence>
<keyword evidence="8" id="KW-1185">Reference proteome</keyword>
<protein>
    <submittedName>
        <fullName evidence="7">Transmembrane protein 88B</fullName>
    </submittedName>
</protein>
<dbReference type="RefSeq" id="XP_028596698.1">
    <property type="nucleotide sequence ID" value="XM_028740865.1"/>
</dbReference>
<name>A0A670JBP1_PODMU</name>
<dbReference type="GeneTree" id="ENSGT00940000163776"/>
<gene>
    <name evidence="7" type="primary">TMEM88B</name>
</gene>
<dbReference type="Proteomes" id="UP000472272">
    <property type="component" value="Chromosome 8"/>
</dbReference>
<evidence type="ECO:0000313" key="7">
    <source>
        <dbReference type="Ensembl" id="ENSPMRP00000021868.1"/>
    </source>
</evidence>
<dbReference type="GO" id="GO:0005886">
    <property type="term" value="C:plasma membrane"/>
    <property type="evidence" value="ECO:0007669"/>
    <property type="project" value="TreeGrafter"/>
</dbReference>
<accession>A0A670JBP1</accession>
<comment type="subcellular location">
    <subcellularLocation>
        <location evidence="1">Membrane</location>
        <topology evidence="1">Multi-pass membrane protein</topology>
    </subcellularLocation>
</comment>
<dbReference type="Ensembl" id="ENSPMRT00000023214.1">
    <property type="protein sequence ID" value="ENSPMRP00000021868.1"/>
    <property type="gene ID" value="ENSPMRG00000014206.1"/>
</dbReference>
<dbReference type="OMA" id="CAKEWSS"/>
<evidence type="ECO:0000256" key="4">
    <source>
        <dbReference type="ARBA" id="ARBA00022989"/>
    </source>
</evidence>
<dbReference type="InterPro" id="IPR033355">
    <property type="entry name" value="TMEM88"/>
</dbReference>
<dbReference type="OrthoDB" id="9948320at2759"/>
<dbReference type="AlphaFoldDB" id="A0A670JBP1"/>
<dbReference type="PANTHER" id="PTHR28628">
    <property type="entry name" value="TRANSMEMBRANE PROTEIN 88-RELATED"/>
    <property type="match status" value="1"/>
</dbReference>
<dbReference type="PANTHER" id="PTHR28628:SF4">
    <property type="entry name" value="TRANSMEMBRANE PROTEIN 88B"/>
    <property type="match status" value="1"/>
</dbReference>
<evidence type="ECO:0000256" key="5">
    <source>
        <dbReference type="ARBA" id="ARBA00023136"/>
    </source>
</evidence>
<feature type="transmembrane region" description="Helical" evidence="6">
    <location>
        <begin position="187"/>
        <end position="210"/>
    </location>
</feature>
<evidence type="ECO:0000256" key="1">
    <source>
        <dbReference type="ARBA" id="ARBA00004141"/>
    </source>
</evidence>
<keyword evidence="4 6" id="KW-1133">Transmembrane helix</keyword>
<keyword evidence="3 6" id="KW-0812">Transmembrane</keyword>
<comment type="similarity">
    <text evidence="2">Belongs to the TMEM88 family.</text>
</comment>
<dbReference type="CTD" id="643965"/>
<reference evidence="7" key="3">
    <citation type="submission" date="2025-09" db="UniProtKB">
        <authorList>
            <consortium name="Ensembl"/>
        </authorList>
    </citation>
    <scope>IDENTIFICATION</scope>
</reference>
<dbReference type="GeneID" id="114602527"/>
<evidence type="ECO:0000256" key="2">
    <source>
        <dbReference type="ARBA" id="ARBA00005734"/>
    </source>
</evidence>
<keyword evidence="5 6" id="KW-0472">Membrane</keyword>
<dbReference type="KEGG" id="pmua:114602527"/>